<dbReference type="eggNOG" id="COG0728">
    <property type="taxonomic scope" value="Bacteria"/>
</dbReference>
<dbReference type="EMBL" id="CM001368">
    <property type="protein sequence ID" value="EHJ47143.1"/>
    <property type="molecule type" value="Genomic_DNA"/>
</dbReference>
<dbReference type="RefSeq" id="WP_009180555.1">
    <property type="nucleotide sequence ID" value="NZ_CM001368.1"/>
</dbReference>
<name>G7Q7J0_9BACT</name>
<dbReference type="PANTHER" id="PTHR47019:SF1">
    <property type="entry name" value="LIPID II FLIPPASE MURJ"/>
    <property type="match status" value="1"/>
</dbReference>
<dbReference type="GO" id="GO:0015648">
    <property type="term" value="F:lipid-linked peptidoglycan transporter activity"/>
    <property type="evidence" value="ECO:0007669"/>
    <property type="project" value="UniProtKB-UniRule"/>
</dbReference>
<organism evidence="12 13">
    <name type="scientific">Solidesulfovibrio carbinoliphilus subsp. oakridgensis</name>
    <dbReference type="NCBI Taxonomy" id="694327"/>
    <lineage>
        <taxon>Bacteria</taxon>
        <taxon>Pseudomonadati</taxon>
        <taxon>Thermodesulfobacteriota</taxon>
        <taxon>Desulfovibrionia</taxon>
        <taxon>Desulfovibrionales</taxon>
        <taxon>Desulfovibrionaceae</taxon>
        <taxon>Solidesulfovibrio</taxon>
    </lineage>
</organism>
<evidence type="ECO:0000256" key="11">
    <source>
        <dbReference type="PIRNR" id="PIRNR002869"/>
    </source>
</evidence>
<comment type="similarity">
    <text evidence="9 10 11">Belongs to the MurJ/MviN family.</text>
</comment>
<evidence type="ECO:0000256" key="10">
    <source>
        <dbReference type="HAMAP-Rule" id="MF_02078"/>
    </source>
</evidence>
<dbReference type="Pfam" id="PF03023">
    <property type="entry name" value="MurJ"/>
    <property type="match status" value="1"/>
</dbReference>
<feature type="transmembrane region" description="Helical" evidence="10">
    <location>
        <begin position="237"/>
        <end position="259"/>
    </location>
</feature>
<evidence type="ECO:0000256" key="9">
    <source>
        <dbReference type="ARBA" id="ARBA00061532"/>
    </source>
</evidence>
<dbReference type="STRING" id="694327.DFW101_1132"/>
<keyword evidence="10 11" id="KW-0813">Transport</keyword>
<feature type="transmembrane region" description="Helical" evidence="10">
    <location>
        <begin position="471"/>
        <end position="491"/>
    </location>
</feature>
<dbReference type="AlphaFoldDB" id="G7Q7J0"/>
<dbReference type="GO" id="GO:0034204">
    <property type="term" value="P:lipid translocation"/>
    <property type="evidence" value="ECO:0007669"/>
    <property type="project" value="TreeGrafter"/>
</dbReference>
<dbReference type="HOGENOM" id="CLU_006797_5_3_7"/>
<feature type="transmembrane region" description="Helical" evidence="10">
    <location>
        <begin position="32"/>
        <end position="50"/>
    </location>
</feature>
<keyword evidence="5 10" id="KW-0573">Peptidoglycan synthesis</keyword>
<evidence type="ECO:0000256" key="7">
    <source>
        <dbReference type="ARBA" id="ARBA00023136"/>
    </source>
</evidence>
<feature type="transmembrane region" description="Helical" evidence="10">
    <location>
        <begin position="138"/>
        <end position="156"/>
    </location>
</feature>
<protein>
    <recommendedName>
        <fullName evidence="10">Probable lipid II flippase MurJ</fullName>
    </recommendedName>
</protein>
<keyword evidence="13" id="KW-1185">Reference proteome</keyword>
<evidence type="ECO:0000256" key="3">
    <source>
        <dbReference type="ARBA" id="ARBA00022692"/>
    </source>
</evidence>
<dbReference type="Proteomes" id="UP000004662">
    <property type="component" value="Chromosome"/>
</dbReference>
<comment type="pathway">
    <text evidence="10">Cell wall biogenesis; peptidoglycan biosynthesis.</text>
</comment>
<dbReference type="InterPro" id="IPR051050">
    <property type="entry name" value="Lipid_II_flippase_MurJ/MviN"/>
</dbReference>
<dbReference type="HAMAP" id="MF_02078">
    <property type="entry name" value="MurJ_MviN"/>
    <property type="match status" value="1"/>
</dbReference>
<dbReference type="CDD" id="cd13123">
    <property type="entry name" value="MATE_MurJ_like"/>
    <property type="match status" value="1"/>
</dbReference>
<dbReference type="GO" id="GO:0005886">
    <property type="term" value="C:plasma membrane"/>
    <property type="evidence" value="ECO:0007669"/>
    <property type="project" value="UniProtKB-SubCell"/>
</dbReference>
<keyword evidence="10 11" id="KW-0961">Cell wall biogenesis/degradation</keyword>
<dbReference type="NCBIfam" id="TIGR01695">
    <property type="entry name" value="murJ_mviN"/>
    <property type="match status" value="1"/>
</dbReference>
<keyword evidence="7 10" id="KW-0472">Membrane</keyword>
<comment type="subcellular location">
    <subcellularLocation>
        <location evidence="1 10">Cell membrane</location>
        <topology evidence="1 10">Multi-pass membrane protein</topology>
    </subcellularLocation>
</comment>
<evidence type="ECO:0000313" key="12">
    <source>
        <dbReference type="EMBL" id="EHJ47143.1"/>
    </source>
</evidence>
<evidence type="ECO:0000256" key="5">
    <source>
        <dbReference type="ARBA" id="ARBA00022984"/>
    </source>
</evidence>
<evidence type="ECO:0000256" key="1">
    <source>
        <dbReference type="ARBA" id="ARBA00004651"/>
    </source>
</evidence>
<gene>
    <name evidence="10" type="primary">murJ</name>
    <name evidence="12" type="ORF">DFW101_1132</name>
</gene>
<dbReference type="PANTHER" id="PTHR47019">
    <property type="entry name" value="LIPID II FLIPPASE MURJ"/>
    <property type="match status" value="1"/>
</dbReference>
<keyword evidence="6 10" id="KW-1133">Transmembrane helix</keyword>
<feature type="transmembrane region" description="Helical" evidence="10">
    <location>
        <begin position="190"/>
        <end position="208"/>
    </location>
</feature>
<dbReference type="InterPro" id="IPR004268">
    <property type="entry name" value="MurJ"/>
</dbReference>
<dbReference type="GO" id="GO:0071555">
    <property type="term" value="P:cell wall organization"/>
    <property type="evidence" value="ECO:0007669"/>
    <property type="project" value="UniProtKB-UniRule"/>
</dbReference>
<proteinExistence type="inferred from homology"/>
<keyword evidence="4 10" id="KW-0133">Cell shape</keyword>
<evidence type="ECO:0000256" key="4">
    <source>
        <dbReference type="ARBA" id="ARBA00022960"/>
    </source>
</evidence>
<keyword evidence="2 10" id="KW-1003">Cell membrane</keyword>
<keyword evidence="3 10" id="KW-0812">Transmembrane</keyword>
<evidence type="ECO:0000313" key="13">
    <source>
        <dbReference type="Proteomes" id="UP000004662"/>
    </source>
</evidence>
<feature type="transmembrane region" description="Helical" evidence="10">
    <location>
        <begin position="413"/>
        <end position="434"/>
    </location>
</feature>
<evidence type="ECO:0000256" key="6">
    <source>
        <dbReference type="ARBA" id="ARBA00022989"/>
    </source>
</evidence>
<dbReference type="PRINTS" id="PR01806">
    <property type="entry name" value="VIRFACTRMVIN"/>
</dbReference>
<feature type="transmembrane region" description="Helical" evidence="10">
    <location>
        <begin position="351"/>
        <end position="376"/>
    </location>
</feature>
<evidence type="ECO:0000256" key="8">
    <source>
        <dbReference type="ARBA" id="ARBA00060041"/>
    </source>
</evidence>
<dbReference type="PIRSF" id="PIRSF002869">
    <property type="entry name" value="MviN"/>
    <property type="match status" value="1"/>
</dbReference>
<feature type="transmembrane region" description="Helical" evidence="10">
    <location>
        <begin position="318"/>
        <end position="339"/>
    </location>
</feature>
<feature type="transmembrane region" description="Helical" evidence="10">
    <location>
        <begin position="163"/>
        <end position="184"/>
    </location>
</feature>
<accession>G7Q7J0</accession>
<sequence length="514" mass="54884">MSQHVRQIAKDASIVGGATLLSRLLGFFRDMILAYVLGTGIAADAFYVAYRLPNMMRRLFAEGSMTMAFVPVFSRLREEEGDERAFAMPRAALVWLLMILGVLTTLAIVFARPLTLLITPGFADDPKLFELTVELTRIVFPYIIEISVVALCMGVLNSYGHFLAPALATSELNTIIIIGAGVAWLFHLDVAHTLAWAVVVGGFGQVLMQQPQMRKFGFTWRGPWSLRDKGVARMGKLMVPTAFGAAVYQLNIVIGTLLASYLPTGSISYLYYADRLVQFPLGVFGVAVGTVALPGLAKLAASGKTGEFTDTLNASLRLTLFICLPATAGLIALADPMVRVLFGRGAFGADAIAATAGALVAYGAGLPAFACVRPLYAAYFALSDTRTPAVTAAACLMVYVVAGLALMGSTAHVGLALATSISSWFNVLVLGFVLRKKLGGSWFAPGRTTLWGAILSLGVGIGAYATAGHPYPALAGIAVWAVAYMALASLFRVEEARMLTDFVCRRLRRRKGQA</sequence>
<dbReference type="UniPathway" id="UPA00219"/>
<feature type="transmembrane region" description="Helical" evidence="10">
    <location>
        <begin position="279"/>
        <end position="297"/>
    </location>
</feature>
<dbReference type="OrthoDB" id="9786339at2"/>
<reference evidence="13" key="1">
    <citation type="journal article" date="2015" name="Genome Announc.">
        <title>High-Quality Draft Genome Sequence of Desulfovibrio carbinoliphilus FW-101-2B, an Organic Acid-Oxidizing Sulfate-Reducing Bacterium Isolated from Uranium(VI)-Contaminated Groundwater.</title>
        <authorList>
            <person name="Ramsay B.D."/>
            <person name="Hwang C."/>
            <person name="Woo H.L."/>
            <person name="Carroll S.L."/>
            <person name="Lucas S."/>
            <person name="Han J."/>
            <person name="Lapidus A.L."/>
            <person name="Cheng J.F."/>
            <person name="Goodwin L.A."/>
            <person name="Pitluck S."/>
            <person name="Peters L."/>
            <person name="Chertkov O."/>
            <person name="Held B."/>
            <person name="Detter J.C."/>
            <person name="Han C.S."/>
            <person name="Tapia R."/>
            <person name="Land M.L."/>
            <person name="Hauser L.J."/>
            <person name="Kyrpides N.C."/>
            <person name="Ivanova N.N."/>
            <person name="Mikhailova N."/>
            <person name="Pagani I."/>
            <person name="Woyke T."/>
            <person name="Arkin A.P."/>
            <person name="Dehal P."/>
            <person name="Chivian D."/>
            <person name="Criddle C.S."/>
            <person name="Wu W."/>
            <person name="Chakraborty R."/>
            <person name="Hazen T.C."/>
            <person name="Fields M.W."/>
        </authorList>
    </citation>
    <scope>NUCLEOTIDE SEQUENCE [LARGE SCALE GENOMIC DNA]</scope>
    <source>
        <strain evidence="13">FW-101-2B</strain>
    </source>
</reference>
<comment type="function">
    <text evidence="8 10 11">Involved in peptidoglycan biosynthesis. Transports lipid-linked peptidoglycan precursors from the inner to the outer leaflet of the cytoplasmic membrane.</text>
</comment>
<feature type="transmembrane region" description="Helical" evidence="10">
    <location>
        <begin position="388"/>
        <end position="407"/>
    </location>
</feature>
<feature type="transmembrane region" description="Helical" evidence="10">
    <location>
        <begin position="446"/>
        <end position="465"/>
    </location>
</feature>
<dbReference type="GO" id="GO:0009252">
    <property type="term" value="P:peptidoglycan biosynthetic process"/>
    <property type="evidence" value="ECO:0007669"/>
    <property type="project" value="UniProtKB-UniRule"/>
</dbReference>
<feature type="transmembrane region" description="Helical" evidence="10">
    <location>
        <begin position="93"/>
        <end position="118"/>
    </location>
</feature>
<evidence type="ECO:0000256" key="2">
    <source>
        <dbReference type="ARBA" id="ARBA00022475"/>
    </source>
</evidence>
<dbReference type="GO" id="GO:0008360">
    <property type="term" value="P:regulation of cell shape"/>
    <property type="evidence" value="ECO:0007669"/>
    <property type="project" value="UniProtKB-UniRule"/>
</dbReference>